<dbReference type="Gene3D" id="1.25.10.10">
    <property type="entry name" value="Leucine-rich Repeat Variant"/>
    <property type="match status" value="2"/>
</dbReference>
<dbReference type="Pfam" id="PF11916">
    <property type="entry name" value="Vac14_Fig4_bd"/>
    <property type="match status" value="1"/>
</dbReference>
<evidence type="ECO:0000313" key="8">
    <source>
        <dbReference type="Proteomes" id="UP000824469"/>
    </source>
</evidence>
<dbReference type="InterPro" id="IPR021841">
    <property type="entry name" value="VAC14_Fig4p-bd"/>
</dbReference>
<dbReference type="GO" id="GO:0006661">
    <property type="term" value="P:phosphatidylinositol biosynthetic process"/>
    <property type="evidence" value="ECO:0007669"/>
    <property type="project" value="InterPro"/>
</dbReference>
<comment type="similarity">
    <text evidence="2">Belongs to the VAC14 family.</text>
</comment>
<dbReference type="InterPro" id="IPR026825">
    <property type="entry name" value="Vac14"/>
</dbReference>
<protein>
    <recommendedName>
        <fullName evidence="6">Vacuolar protein 14 C-terminal Fig4-binding domain-containing protein</fullName>
    </recommendedName>
</protein>
<keyword evidence="4" id="KW-0472">Membrane</keyword>
<dbReference type="GO" id="GO:0010008">
    <property type="term" value="C:endosome membrane"/>
    <property type="evidence" value="ECO:0007669"/>
    <property type="project" value="TreeGrafter"/>
</dbReference>
<gene>
    <name evidence="7" type="ORF">KI387_015433</name>
</gene>
<dbReference type="SUPFAM" id="SSF48371">
    <property type="entry name" value="ARM repeat"/>
    <property type="match status" value="1"/>
</dbReference>
<accession>A0AA38LDC1</accession>
<dbReference type="InterPro" id="IPR011989">
    <property type="entry name" value="ARM-like"/>
</dbReference>
<proteinExistence type="inferred from homology"/>
<dbReference type="OMA" id="CFLYDIF"/>
<evidence type="ECO:0000313" key="7">
    <source>
        <dbReference type="EMBL" id="KAH9320794.1"/>
    </source>
</evidence>
<feature type="domain" description="Vacuolar protein 14 C-terminal Fig4-binding" evidence="6">
    <location>
        <begin position="399"/>
        <end position="444"/>
    </location>
</feature>
<evidence type="ECO:0000256" key="1">
    <source>
        <dbReference type="ARBA" id="ARBA00004308"/>
    </source>
</evidence>
<evidence type="ECO:0000256" key="3">
    <source>
        <dbReference type="ARBA" id="ARBA00022737"/>
    </source>
</evidence>
<dbReference type="InterPro" id="IPR016024">
    <property type="entry name" value="ARM-type_fold"/>
</dbReference>
<reference evidence="7 8" key="1">
    <citation type="journal article" date="2021" name="Nat. Plants">
        <title>The Taxus genome provides insights into paclitaxel biosynthesis.</title>
        <authorList>
            <person name="Xiong X."/>
            <person name="Gou J."/>
            <person name="Liao Q."/>
            <person name="Li Y."/>
            <person name="Zhou Q."/>
            <person name="Bi G."/>
            <person name="Li C."/>
            <person name="Du R."/>
            <person name="Wang X."/>
            <person name="Sun T."/>
            <person name="Guo L."/>
            <person name="Liang H."/>
            <person name="Lu P."/>
            <person name="Wu Y."/>
            <person name="Zhang Z."/>
            <person name="Ro D.K."/>
            <person name="Shang Y."/>
            <person name="Huang S."/>
            <person name="Yan J."/>
        </authorList>
    </citation>
    <scope>NUCLEOTIDE SEQUENCE [LARGE SCALE GENOMIC DNA]</scope>
    <source>
        <strain evidence="7">Ta-2019</strain>
    </source>
</reference>
<sequence length="455" mass="51227">LEGVIKNLTALGDHERISAIINLLTHEFALSPQANHRKGGLIGLAAATVGLASEAAQHLEQIVPPVLNSFTDQDSRVRYYACEALYNIAKVARGDFILFFNQIFDALCKLSADSDANVQSAAHLLDRLVKDIVTESDQFSIEEFIPLLRERMNVLNPYVRQFLVGWITVLDSVPDIDMLGFLPDFLDGLFNMLSDSSHEIRQQADSALTEFLQEIKNSPSVDYGRMAEILVQRADSTDEFTRLTAITWMNEFVKLGGEQLVSYYADILGAILPCISDKEEKIRVVARETNDELREITPVPGEGFDIGSVLTIARRELSSEWEATRLEALHWMAVLLEKYRTEVISFLDDIFPALLQALSDPSDEVVLLVLEVHACIAREPQHFRHLVVFLVHHFRMDNSLLENRGTLILRRLCVLLDAEKVYRELSTILEGEADLDFASVMVQVDAVLLEICEIE</sequence>
<dbReference type="PANTHER" id="PTHR16023:SF0">
    <property type="entry name" value="PROTEIN VAC14 HOMOLOG"/>
    <property type="match status" value="1"/>
</dbReference>
<dbReference type="Proteomes" id="UP000824469">
    <property type="component" value="Unassembled WGS sequence"/>
</dbReference>
<dbReference type="FunFam" id="1.25.10.10:FF:000169">
    <property type="entry name" value="protein VAC14 homolog isoform X1"/>
    <property type="match status" value="1"/>
</dbReference>
<dbReference type="InterPro" id="IPR021133">
    <property type="entry name" value="HEAT_type_2"/>
</dbReference>
<dbReference type="EMBL" id="JAHRHJ020000003">
    <property type="protein sequence ID" value="KAH9320794.1"/>
    <property type="molecule type" value="Genomic_DNA"/>
</dbReference>
<keyword evidence="8" id="KW-1185">Reference proteome</keyword>
<feature type="non-terminal residue" evidence="7">
    <location>
        <position position="1"/>
    </location>
</feature>
<dbReference type="AlphaFoldDB" id="A0AA38LDC1"/>
<organism evidence="7 8">
    <name type="scientific">Taxus chinensis</name>
    <name type="common">Chinese yew</name>
    <name type="synonym">Taxus wallichiana var. chinensis</name>
    <dbReference type="NCBI Taxonomy" id="29808"/>
    <lineage>
        <taxon>Eukaryota</taxon>
        <taxon>Viridiplantae</taxon>
        <taxon>Streptophyta</taxon>
        <taxon>Embryophyta</taxon>
        <taxon>Tracheophyta</taxon>
        <taxon>Spermatophyta</taxon>
        <taxon>Pinopsida</taxon>
        <taxon>Pinidae</taxon>
        <taxon>Conifers II</taxon>
        <taxon>Cupressales</taxon>
        <taxon>Taxaceae</taxon>
        <taxon>Taxus</taxon>
    </lineage>
</organism>
<feature type="repeat" description="HEAT" evidence="5">
    <location>
        <begin position="62"/>
        <end position="97"/>
    </location>
</feature>
<name>A0AA38LDC1_TAXCH</name>
<comment type="subcellular location">
    <subcellularLocation>
        <location evidence="1">Endomembrane system</location>
    </subcellularLocation>
</comment>
<evidence type="ECO:0000256" key="4">
    <source>
        <dbReference type="ARBA" id="ARBA00023136"/>
    </source>
</evidence>
<evidence type="ECO:0000259" key="6">
    <source>
        <dbReference type="Pfam" id="PF11916"/>
    </source>
</evidence>
<comment type="caution">
    <text evidence="7">The sequence shown here is derived from an EMBL/GenBank/DDBJ whole genome shotgun (WGS) entry which is preliminary data.</text>
</comment>
<dbReference type="GO" id="GO:0070772">
    <property type="term" value="C:PAS complex"/>
    <property type="evidence" value="ECO:0007669"/>
    <property type="project" value="InterPro"/>
</dbReference>
<evidence type="ECO:0000256" key="5">
    <source>
        <dbReference type="PROSITE-ProRule" id="PRU00103"/>
    </source>
</evidence>
<evidence type="ECO:0000256" key="2">
    <source>
        <dbReference type="ARBA" id="ARBA00010225"/>
    </source>
</evidence>
<keyword evidence="3" id="KW-0677">Repeat</keyword>
<dbReference type="PANTHER" id="PTHR16023">
    <property type="entry name" value="TAX1 BINDING PROTEIN-RELATED"/>
    <property type="match status" value="1"/>
</dbReference>
<dbReference type="Pfam" id="PF12755">
    <property type="entry name" value="Vac14_Fab1_bd"/>
    <property type="match status" value="1"/>
</dbReference>
<dbReference type="PROSITE" id="PS50077">
    <property type="entry name" value="HEAT_REPEAT"/>
    <property type="match status" value="1"/>
</dbReference>